<feature type="domain" description="Kinesin motor" evidence="9">
    <location>
        <begin position="1"/>
        <end position="54"/>
    </location>
</feature>
<dbReference type="Pfam" id="PF12423">
    <property type="entry name" value="KIF1B"/>
    <property type="match status" value="1"/>
</dbReference>
<evidence type="ECO:0000256" key="3">
    <source>
        <dbReference type="ARBA" id="ARBA00023054"/>
    </source>
</evidence>
<dbReference type="Proteomes" id="UP000285301">
    <property type="component" value="Unassembled WGS sequence"/>
</dbReference>
<feature type="domain" description="FHA" evidence="8">
    <location>
        <begin position="139"/>
        <end position="189"/>
    </location>
</feature>
<dbReference type="SUPFAM" id="SSF49562">
    <property type="entry name" value="C2 domain (Calcium/lipid-binding domain, CaLB)"/>
    <property type="match status" value="1"/>
</dbReference>
<evidence type="ECO:0000313" key="11">
    <source>
        <dbReference type="Proteomes" id="UP000285301"/>
    </source>
</evidence>
<dbReference type="InterPro" id="IPR001752">
    <property type="entry name" value="Kinesin_motor_dom"/>
</dbReference>
<dbReference type="CDD" id="cd00030">
    <property type="entry name" value="C2"/>
    <property type="match status" value="1"/>
</dbReference>
<dbReference type="SUPFAM" id="SSF49879">
    <property type="entry name" value="SMAD/FHA domain"/>
    <property type="match status" value="1"/>
</dbReference>
<dbReference type="GO" id="GO:0005524">
    <property type="term" value="F:ATP binding"/>
    <property type="evidence" value="ECO:0007669"/>
    <property type="project" value="UniProtKB-KW"/>
</dbReference>
<dbReference type="Pfam" id="PF00225">
    <property type="entry name" value="Kinesin"/>
    <property type="match status" value="1"/>
</dbReference>
<accession>A0A3S3SIJ4</accession>
<dbReference type="Pfam" id="PF00168">
    <property type="entry name" value="C2"/>
    <property type="match status" value="1"/>
</dbReference>
<evidence type="ECO:0000259" key="8">
    <source>
        <dbReference type="PROSITE" id="PS50006"/>
    </source>
</evidence>
<proteinExistence type="inferred from homology"/>
<dbReference type="OrthoDB" id="3176171at2759"/>
<evidence type="ECO:0000256" key="1">
    <source>
        <dbReference type="ARBA" id="ARBA00022741"/>
    </source>
</evidence>
<keyword evidence="11" id="KW-1185">Reference proteome</keyword>
<sequence length="614" mass="70563">MHSVPYRDSVLTRLLMNALGGNSKTIMIAAISPADINYDETLSTLRYDEMRLKEMQKKWEEEMKAVMAENERKMFEMKQTYEEKLQIKESEEQLKKTNENGDEKALKEDEKRLNPHLSNLNFDEQLSGKIVHIIKPGSNTIGKADSCDIVLYGPRIQEHHATIYRKEKGNVVLEPKDDTCRILLNGDPVTCRVHLNHNDRLLFGTTQLFVFAHASQKSKSKMTFSEVTFELAQEEIASKAGFDVNNDDQSLEMALLNKDLLEVLPAIEEANAISEELDKNVRFEIMLVSPQFLGKNSDRTEVFIKVYNLETNQEFEWTKEKFLNRLYVMKEMYRNYEEGAEEWDLPEDRDPFVEDANTVSRIGCVQVFLQPLAFMVELKEQLEIIDYKGKEVGLINLEFVPCASNGKEFTELDDTFVDSPSELIGKDVHFVIKINNCRGLPSRFTDVFCAYKVFLDQVETRTEIISDTSNPDFNHKKMFSFTPATQQLIDYLKDESLLIQVFGKQTVTRSNSKQSGRVTKQMMQEELLNQANNLMQGFRMNGRNVDPNKQSVIVELLLMKKQQARQHQKLENVRKLIKASEKANKRVVSIQVLKDLISDSASEIADDLIAKGTS</sequence>
<comment type="caution">
    <text evidence="5">Lacks conserved residue(s) required for the propagation of feature annotation.</text>
</comment>
<feature type="non-terminal residue" evidence="10">
    <location>
        <position position="614"/>
    </location>
</feature>
<dbReference type="InterPro" id="IPR027417">
    <property type="entry name" value="P-loop_NTPase"/>
</dbReference>
<dbReference type="GO" id="GO:0003777">
    <property type="term" value="F:microtubule motor activity"/>
    <property type="evidence" value="ECO:0007669"/>
    <property type="project" value="InterPro"/>
</dbReference>
<dbReference type="PROSITE" id="PS50006">
    <property type="entry name" value="FHA_DOMAIN"/>
    <property type="match status" value="1"/>
</dbReference>
<keyword evidence="4" id="KW-0505">Motor protein</keyword>
<dbReference type="PANTHER" id="PTHR47117:SF8">
    <property type="entry name" value="KINESIN FAMILY MEMBER 16B"/>
    <property type="match status" value="1"/>
</dbReference>
<dbReference type="SUPFAM" id="SSF52540">
    <property type="entry name" value="P-loop containing nucleoside triphosphate hydrolases"/>
    <property type="match status" value="1"/>
</dbReference>
<keyword evidence="1" id="KW-0547">Nucleotide-binding</keyword>
<dbReference type="AlphaFoldDB" id="A0A3S3SIJ4"/>
<protein>
    <submittedName>
        <fullName evidence="10">Kinesin-like protein KIF28P</fullName>
    </submittedName>
</protein>
<keyword evidence="3" id="KW-0175">Coiled coil</keyword>
<evidence type="ECO:0000313" key="10">
    <source>
        <dbReference type="EMBL" id="RWS14549.1"/>
    </source>
</evidence>
<name>A0A3S3SIJ4_9ACAR</name>
<dbReference type="InterPro" id="IPR035892">
    <property type="entry name" value="C2_domain_sf"/>
</dbReference>
<dbReference type="InterPro" id="IPR008984">
    <property type="entry name" value="SMAD_FHA_dom_sf"/>
</dbReference>
<comment type="similarity">
    <text evidence="5">Belongs to the TRAFAC class myosin-kinesin ATPase superfamily. Kinesin family.</text>
</comment>
<dbReference type="SMART" id="SM00240">
    <property type="entry name" value="FHA"/>
    <property type="match status" value="1"/>
</dbReference>
<dbReference type="PANTHER" id="PTHR47117">
    <property type="entry name" value="STAR-RELATED LIPID TRANSFER PROTEIN 9"/>
    <property type="match status" value="1"/>
</dbReference>
<evidence type="ECO:0000259" key="7">
    <source>
        <dbReference type="PROSITE" id="PS50004"/>
    </source>
</evidence>
<feature type="domain" description="C2" evidence="7">
    <location>
        <begin position="408"/>
        <end position="536"/>
    </location>
</feature>
<dbReference type="InterPro" id="IPR000253">
    <property type="entry name" value="FHA_dom"/>
</dbReference>
<evidence type="ECO:0000256" key="5">
    <source>
        <dbReference type="PROSITE-ProRule" id="PRU00283"/>
    </source>
</evidence>
<evidence type="ECO:0000259" key="9">
    <source>
        <dbReference type="PROSITE" id="PS50067"/>
    </source>
</evidence>
<comment type="caution">
    <text evidence="10">The sequence shown here is derived from an EMBL/GenBank/DDBJ whole genome shotgun (WGS) entry which is preliminary data.</text>
</comment>
<dbReference type="SMART" id="SM00239">
    <property type="entry name" value="C2"/>
    <property type="match status" value="1"/>
</dbReference>
<dbReference type="Pfam" id="PF00498">
    <property type="entry name" value="FHA"/>
    <property type="match status" value="1"/>
</dbReference>
<dbReference type="InterPro" id="IPR000008">
    <property type="entry name" value="C2_dom"/>
</dbReference>
<dbReference type="STRING" id="1965070.A0A3S3SIJ4"/>
<dbReference type="FunFam" id="2.60.200.20:FF:000034">
    <property type="entry name" value="kinesin-like protein KIF28P"/>
    <property type="match status" value="1"/>
</dbReference>
<gene>
    <name evidence="10" type="ORF">B4U79_12708</name>
</gene>
<dbReference type="PROSITE" id="PS50067">
    <property type="entry name" value="KINESIN_MOTOR_2"/>
    <property type="match status" value="1"/>
</dbReference>
<dbReference type="Gene3D" id="2.60.40.150">
    <property type="entry name" value="C2 domain"/>
    <property type="match status" value="1"/>
</dbReference>
<feature type="region of interest" description="Disordered" evidence="6">
    <location>
        <begin position="91"/>
        <end position="112"/>
    </location>
</feature>
<dbReference type="GO" id="GO:0007018">
    <property type="term" value="P:microtubule-based movement"/>
    <property type="evidence" value="ECO:0007669"/>
    <property type="project" value="InterPro"/>
</dbReference>
<evidence type="ECO:0000256" key="6">
    <source>
        <dbReference type="SAM" id="MobiDB-lite"/>
    </source>
</evidence>
<dbReference type="GO" id="GO:0008017">
    <property type="term" value="F:microtubule binding"/>
    <property type="evidence" value="ECO:0007669"/>
    <property type="project" value="InterPro"/>
</dbReference>
<evidence type="ECO:0000256" key="4">
    <source>
        <dbReference type="ARBA" id="ARBA00023175"/>
    </source>
</evidence>
<evidence type="ECO:0000256" key="2">
    <source>
        <dbReference type="ARBA" id="ARBA00022840"/>
    </source>
</evidence>
<keyword evidence="2" id="KW-0067">ATP-binding</keyword>
<reference evidence="10 11" key="1">
    <citation type="journal article" date="2018" name="Gigascience">
        <title>Genomes of trombidid mites reveal novel predicted allergens and laterally-transferred genes associated with secondary metabolism.</title>
        <authorList>
            <person name="Dong X."/>
            <person name="Chaisiri K."/>
            <person name="Xia D."/>
            <person name="Armstrong S.D."/>
            <person name="Fang Y."/>
            <person name="Donnelly M.J."/>
            <person name="Kadowaki T."/>
            <person name="McGarry J.W."/>
            <person name="Darby A.C."/>
            <person name="Makepeace B.L."/>
        </authorList>
    </citation>
    <scope>NUCLEOTIDE SEQUENCE [LARGE SCALE GENOMIC DNA]</scope>
    <source>
        <strain evidence="10">UoL-WK</strain>
    </source>
</reference>
<organism evidence="10 11">
    <name type="scientific">Dinothrombium tinctorium</name>
    <dbReference type="NCBI Taxonomy" id="1965070"/>
    <lineage>
        <taxon>Eukaryota</taxon>
        <taxon>Metazoa</taxon>
        <taxon>Ecdysozoa</taxon>
        <taxon>Arthropoda</taxon>
        <taxon>Chelicerata</taxon>
        <taxon>Arachnida</taxon>
        <taxon>Acari</taxon>
        <taxon>Acariformes</taxon>
        <taxon>Trombidiformes</taxon>
        <taxon>Prostigmata</taxon>
        <taxon>Anystina</taxon>
        <taxon>Parasitengona</taxon>
        <taxon>Trombidioidea</taxon>
        <taxon>Trombidiidae</taxon>
        <taxon>Dinothrombium</taxon>
    </lineage>
</organism>
<dbReference type="PROSITE" id="PS50004">
    <property type="entry name" value="C2"/>
    <property type="match status" value="1"/>
</dbReference>
<dbReference type="InterPro" id="IPR022140">
    <property type="entry name" value="Kinesin-like_KIF1-typ"/>
</dbReference>
<dbReference type="Gene3D" id="2.60.200.20">
    <property type="match status" value="1"/>
</dbReference>
<dbReference type="EMBL" id="NCKU01000693">
    <property type="protein sequence ID" value="RWS14549.1"/>
    <property type="molecule type" value="Genomic_DNA"/>
</dbReference>
<dbReference type="Gene3D" id="1.20.58.1980">
    <property type="match status" value="1"/>
</dbReference>